<reference evidence="4" key="1">
    <citation type="journal article" date="2013" name="Nature">
        <title>Draft genome of the wheat A-genome progenitor Triticum urartu.</title>
        <authorList>
            <person name="Ling H.Q."/>
            <person name="Zhao S."/>
            <person name="Liu D."/>
            <person name="Wang J."/>
            <person name="Sun H."/>
            <person name="Zhang C."/>
            <person name="Fan H."/>
            <person name="Li D."/>
            <person name="Dong L."/>
            <person name="Tao Y."/>
            <person name="Gao C."/>
            <person name="Wu H."/>
            <person name="Li Y."/>
            <person name="Cui Y."/>
            <person name="Guo X."/>
            <person name="Zheng S."/>
            <person name="Wang B."/>
            <person name="Yu K."/>
            <person name="Liang Q."/>
            <person name="Yang W."/>
            <person name="Lou X."/>
            <person name="Chen J."/>
            <person name="Feng M."/>
            <person name="Jian J."/>
            <person name="Zhang X."/>
            <person name="Luo G."/>
            <person name="Jiang Y."/>
            <person name="Liu J."/>
            <person name="Wang Z."/>
            <person name="Sha Y."/>
            <person name="Zhang B."/>
            <person name="Wu H."/>
            <person name="Tang D."/>
            <person name="Shen Q."/>
            <person name="Xue P."/>
            <person name="Zou S."/>
            <person name="Wang X."/>
            <person name="Liu X."/>
            <person name="Wang F."/>
            <person name="Yang Y."/>
            <person name="An X."/>
            <person name="Dong Z."/>
            <person name="Zhang K."/>
            <person name="Zhang X."/>
            <person name="Luo M.C."/>
            <person name="Dvorak J."/>
            <person name="Tong Y."/>
            <person name="Wang J."/>
            <person name="Yang H."/>
            <person name="Li Z."/>
            <person name="Wang D."/>
            <person name="Zhang A."/>
            <person name="Wang J."/>
        </authorList>
    </citation>
    <scope>NUCLEOTIDE SEQUENCE</scope>
    <source>
        <strain evidence="4">cv. G1812</strain>
    </source>
</reference>
<accession>A0A8R7VHM3</accession>
<dbReference type="AlphaFoldDB" id="A0A8R7VHM3"/>
<dbReference type="Pfam" id="PF02721">
    <property type="entry name" value="DUF223"/>
    <property type="match status" value="1"/>
</dbReference>
<dbReference type="Gramene" id="TuG1812S0001823400.01.T01">
    <property type="protein sequence ID" value="TuG1812S0001823400.01.T01"/>
    <property type="gene ID" value="TuG1812S0001823400.01"/>
</dbReference>
<dbReference type="GeneID" id="125531352"/>
<dbReference type="InterPro" id="IPR012340">
    <property type="entry name" value="NA-bd_OB-fold"/>
</dbReference>
<feature type="domain" description="Replication protein A 70 kDa DNA-binding subunit B/D first OB fold" evidence="1">
    <location>
        <begin position="20"/>
        <end position="119"/>
    </location>
</feature>
<proteinExistence type="predicted"/>
<sequence length="264" mass="31057">MDKMRSLKRKRVEAPRIPTLEDVHPYSRWNLCVRVYHMFHVERLASGRKRLNMVLLDDKGKKMAAVVYDDDVDRFDPLLVEGRVYYVWKMLAEPIMRNQDYLFADSQFVCHFSSVTTINELRNVNERLIPLFPAFIPFDRVWEFTLDNDTYVDVIGMVLFVSSMGYKDGFYNRRIPVRNIVLLDDTYNIVKLVVWDKLVTNNLSAWEKLAEERAIVVATMLRAERIDRGLHPTDFSRMHFNPNITAARELRQRINNDLAGQSPP</sequence>
<dbReference type="RefSeq" id="XP_048551747.1">
    <property type="nucleotide sequence ID" value="XM_048695790.1"/>
</dbReference>
<dbReference type="SUPFAM" id="SSF50249">
    <property type="entry name" value="Nucleic acid-binding proteins"/>
    <property type="match status" value="2"/>
</dbReference>
<evidence type="ECO:0000259" key="1">
    <source>
        <dbReference type="Pfam" id="PF02721"/>
    </source>
</evidence>
<gene>
    <name evidence="3" type="primary">LOC125531352</name>
</gene>
<dbReference type="Gramene" id="TuG1812G0100001882.01.T01">
    <property type="protein sequence ID" value="TuG1812G0100001882.01.T01"/>
    <property type="gene ID" value="TuG1812G0100001882.01"/>
</dbReference>
<evidence type="ECO:0000313" key="3">
    <source>
        <dbReference type="EnsemblPlants" id="TuG1812S0001823400.01.T01"/>
    </source>
</evidence>
<evidence type="ECO:0000313" key="2">
    <source>
        <dbReference type="EnsemblPlants" id="TuG1812G0100001882.01.T01"/>
    </source>
</evidence>
<keyword evidence="4" id="KW-1185">Reference proteome</keyword>
<dbReference type="EnsemblPlants" id="TuG1812S0001823400.01.T01">
    <property type="protein sequence ID" value="TuG1812S0001823400.01.T01"/>
    <property type="gene ID" value="TuG1812S0001823400.01"/>
</dbReference>
<protein>
    <recommendedName>
        <fullName evidence="1">Replication protein A 70 kDa DNA-binding subunit B/D first OB fold domain-containing protein</fullName>
    </recommendedName>
</protein>
<reference evidence="3" key="3">
    <citation type="submission" date="2022-06" db="UniProtKB">
        <authorList>
            <consortium name="EnsemblPlants"/>
        </authorList>
    </citation>
    <scope>IDENTIFICATION</scope>
</reference>
<dbReference type="PANTHER" id="PTHR47165:SF4">
    <property type="entry name" value="OS03G0429900 PROTEIN"/>
    <property type="match status" value="1"/>
</dbReference>
<dbReference type="KEGG" id="tua:125531352"/>
<dbReference type="Proteomes" id="UP000015106">
    <property type="component" value="Chromosome 1"/>
</dbReference>
<name>A0A8R7VHM3_TRIUA</name>
<dbReference type="InterPro" id="IPR003871">
    <property type="entry name" value="RFA1B/D_OB_1st"/>
</dbReference>
<dbReference type="OrthoDB" id="658778at2759"/>
<reference evidence="2" key="2">
    <citation type="submission" date="2018-03" db="EMBL/GenBank/DDBJ databases">
        <title>The Triticum urartu genome reveals the dynamic nature of wheat genome evolution.</title>
        <authorList>
            <person name="Ling H."/>
            <person name="Ma B."/>
            <person name="Shi X."/>
            <person name="Liu H."/>
            <person name="Dong L."/>
            <person name="Sun H."/>
            <person name="Cao Y."/>
            <person name="Gao Q."/>
            <person name="Zheng S."/>
            <person name="Li Y."/>
            <person name="Yu Y."/>
            <person name="Du H."/>
            <person name="Qi M."/>
            <person name="Li Y."/>
            <person name="Yu H."/>
            <person name="Cui Y."/>
            <person name="Wang N."/>
            <person name="Chen C."/>
            <person name="Wu H."/>
            <person name="Zhao Y."/>
            <person name="Zhang J."/>
            <person name="Li Y."/>
            <person name="Zhou W."/>
            <person name="Zhang B."/>
            <person name="Hu W."/>
            <person name="Eijk M."/>
            <person name="Tang J."/>
            <person name="Witsenboer H."/>
            <person name="Zhao S."/>
            <person name="Li Z."/>
            <person name="Zhang A."/>
            <person name="Wang D."/>
            <person name="Liang C."/>
        </authorList>
    </citation>
    <scope>NUCLEOTIDE SEQUENCE [LARGE SCALE GENOMIC DNA]</scope>
    <source>
        <strain evidence="2">cv. G1812</strain>
    </source>
</reference>
<dbReference type="EnsemblPlants" id="TuG1812G0100001882.01.T01">
    <property type="protein sequence ID" value="TuG1812G0100001882.01.T01"/>
    <property type="gene ID" value="TuG1812G0100001882.01"/>
</dbReference>
<dbReference type="PANTHER" id="PTHR47165">
    <property type="entry name" value="OS03G0429900 PROTEIN"/>
    <property type="match status" value="1"/>
</dbReference>
<dbReference type="KEGG" id="tua:125529540"/>
<dbReference type="Gene3D" id="2.40.50.140">
    <property type="entry name" value="Nucleic acid-binding proteins"/>
    <property type="match status" value="2"/>
</dbReference>
<evidence type="ECO:0000313" key="4">
    <source>
        <dbReference type="Proteomes" id="UP000015106"/>
    </source>
</evidence>
<organism evidence="3 4">
    <name type="scientific">Triticum urartu</name>
    <name type="common">Red wild einkorn</name>
    <name type="synonym">Crithodium urartu</name>
    <dbReference type="NCBI Taxonomy" id="4572"/>
    <lineage>
        <taxon>Eukaryota</taxon>
        <taxon>Viridiplantae</taxon>
        <taxon>Streptophyta</taxon>
        <taxon>Embryophyta</taxon>
        <taxon>Tracheophyta</taxon>
        <taxon>Spermatophyta</taxon>
        <taxon>Magnoliopsida</taxon>
        <taxon>Liliopsida</taxon>
        <taxon>Poales</taxon>
        <taxon>Poaceae</taxon>
        <taxon>BOP clade</taxon>
        <taxon>Pooideae</taxon>
        <taxon>Triticodae</taxon>
        <taxon>Triticeae</taxon>
        <taxon>Triticinae</taxon>
        <taxon>Triticum</taxon>
    </lineage>
</organism>